<gene>
    <name evidence="1" type="ORF">SAMN04488101_108182</name>
</gene>
<keyword evidence="2" id="KW-1185">Reference proteome</keyword>
<dbReference type="Proteomes" id="UP000192678">
    <property type="component" value="Unassembled WGS sequence"/>
</dbReference>
<evidence type="ECO:0000313" key="1">
    <source>
        <dbReference type="EMBL" id="SMD01508.1"/>
    </source>
</evidence>
<dbReference type="EMBL" id="FWYB01000008">
    <property type="protein sequence ID" value="SMD01508.1"/>
    <property type="molecule type" value="Genomic_DNA"/>
</dbReference>
<protein>
    <submittedName>
        <fullName evidence="1">Uncharacterized protein</fullName>
    </submittedName>
</protein>
<dbReference type="OrthoDB" id="1467222at2"/>
<dbReference type="RefSeq" id="WP_084290275.1">
    <property type="nucleotide sequence ID" value="NZ_FWYB01000008.1"/>
</dbReference>
<evidence type="ECO:0000313" key="2">
    <source>
        <dbReference type="Proteomes" id="UP000192678"/>
    </source>
</evidence>
<organism evidence="1 2">
    <name type="scientific">Pedobacter nyackensis</name>
    <dbReference type="NCBI Taxonomy" id="475255"/>
    <lineage>
        <taxon>Bacteria</taxon>
        <taxon>Pseudomonadati</taxon>
        <taxon>Bacteroidota</taxon>
        <taxon>Sphingobacteriia</taxon>
        <taxon>Sphingobacteriales</taxon>
        <taxon>Sphingobacteriaceae</taxon>
        <taxon>Pedobacter</taxon>
    </lineage>
</organism>
<name>A0A1W2DXA1_9SPHI</name>
<reference evidence="1 2" key="1">
    <citation type="submission" date="2017-04" db="EMBL/GenBank/DDBJ databases">
        <authorList>
            <person name="Afonso C.L."/>
            <person name="Miller P.J."/>
            <person name="Scott M.A."/>
            <person name="Spackman E."/>
            <person name="Goraichik I."/>
            <person name="Dimitrov K.M."/>
            <person name="Suarez D.L."/>
            <person name="Swayne D.E."/>
        </authorList>
    </citation>
    <scope>NUCLEOTIDE SEQUENCE [LARGE SCALE GENOMIC DNA]</scope>
    <source>
        <strain evidence="1 2">DSM 19625</strain>
    </source>
</reference>
<accession>A0A1W2DXA1</accession>
<proteinExistence type="predicted"/>
<dbReference type="AlphaFoldDB" id="A0A1W2DXA1"/>
<sequence length="88" mass="10049">MFEPISIKKYVDLYVKNNPSEKKREVEERLRDVLHHAVTGTKCRCGNPIWVVGGADAGFSCFTCITGESSPNEDYEIDEHLSYLNQLR</sequence>